<proteinExistence type="predicted"/>
<name>A0A1K2C8I8_STRAR</name>
<protein>
    <submittedName>
        <fullName evidence="1">Uncharacterized protein</fullName>
    </submittedName>
</protein>
<dbReference type="Proteomes" id="UP000181909">
    <property type="component" value="Unassembled WGS sequence"/>
</dbReference>
<accession>A0A1K2C8I8</accession>
<evidence type="ECO:0000313" key="2">
    <source>
        <dbReference type="Proteomes" id="UP000181909"/>
    </source>
</evidence>
<gene>
    <name evidence="1" type="ORF">SAMN02787144_101099</name>
</gene>
<dbReference type="EMBL" id="FPJO01000010">
    <property type="protein sequence ID" value="SFY06760.1"/>
    <property type="molecule type" value="Genomic_DNA"/>
</dbReference>
<evidence type="ECO:0000313" key="1">
    <source>
        <dbReference type="EMBL" id="SFY06760.1"/>
    </source>
</evidence>
<sequence>MRLTITDGERQVSIRALRGKRAADLSAALLAAMKGDVEDEAETKSFGFTAGSDEG</sequence>
<reference evidence="1 2" key="1">
    <citation type="submission" date="2016-11" db="EMBL/GenBank/DDBJ databases">
        <authorList>
            <person name="Jaros S."/>
            <person name="Januszkiewicz K."/>
            <person name="Wedrychowicz H."/>
        </authorList>
    </citation>
    <scope>NUCLEOTIDE SEQUENCE [LARGE SCALE GENOMIC DNA]</scope>
    <source>
        <strain evidence="1 2">OK807</strain>
    </source>
</reference>
<organism evidence="1 2">
    <name type="scientific">Streptomyces atratus</name>
    <dbReference type="NCBI Taxonomy" id="1893"/>
    <lineage>
        <taxon>Bacteria</taxon>
        <taxon>Bacillati</taxon>
        <taxon>Actinomycetota</taxon>
        <taxon>Actinomycetes</taxon>
        <taxon>Kitasatosporales</taxon>
        <taxon>Streptomycetaceae</taxon>
        <taxon>Streptomyces</taxon>
    </lineage>
</organism>
<dbReference type="AlphaFoldDB" id="A0A1K2C8I8"/>